<feature type="domain" description="Flavodoxin-like" evidence="3">
    <location>
        <begin position="4"/>
        <end position="144"/>
    </location>
</feature>
<evidence type="ECO:0000313" key="5">
    <source>
        <dbReference type="Proteomes" id="UP001382455"/>
    </source>
</evidence>
<accession>A0ABU8ERW6</accession>
<evidence type="ECO:0000259" key="3">
    <source>
        <dbReference type="PROSITE" id="PS50902"/>
    </source>
</evidence>
<dbReference type="InterPro" id="IPR008254">
    <property type="entry name" value="Flavodoxin/NO_synth"/>
</dbReference>
<dbReference type="Proteomes" id="UP001382455">
    <property type="component" value="Unassembled WGS sequence"/>
</dbReference>
<dbReference type="PROSITE" id="PS50902">
    <property type="entry name" value="FLAVODOXIN_LIKE"/>
    <property type="match status" value="1"/>
</dbReference>
<dbReference type="PANTHER" id="PTHR19384">
    <property type="entry name" value="NITRIC OXIDE SYNTHASE-RELATED"/>
    <property type="match status" value="1"/>
</dbReference>
<evidence type="ECO:0000313" key="4">
    <source>
        <dbReference type="EMBL" id="MEI4549706.1"/>
    </source>
</evidence>
<dbReference type="InterPro" id="IPR029039">
    <property type="entry name" value="Flavoprotein-like_sf"/>
</dbReference>
<name>A0ABU8ERW6_9GAMM</name>
<dbReference type="Pfam" id="PF00258">
    <property type="entry name" value="Flavodoxin_1"/>
    <property type="match status" value="1"/>
</dbReference>
<protein>
    <submittedName>
        <fullName evidence="4">Flavodoxin domain-containing protein</fullName>
    </submittedName>
</protein>
<gene>
    <name evidence="4" type="ORF">WAE96_08350</name>
</gene>
<evidence type="ECO:0000256" key="2">
    <source>
        <dbReference type="ARBA" id="ARBA00022643"/>
    </source>
</evidence>
<reference evidence="4 5" key="1">
    <citation type="submission" date="2023-12" db="EMBL/GenBank/DDBJ databases">
        <title>Friends and Foes: Symbiotic and Algicidal bacterial influence on Karenia brevis blooms.</title>
        <authorList>
            <person name="Fei C."/>
            <person name="Mohamed A.R."/>
            <person name="Booker A."/>
            <person name="Arshad M."/>
            <person name="Klass S."/>
            <person name="Ahn S."/>
            <person name="Gilbert P.M."/>
            <person name="Heil C.A."/>
            <person name="Martinez J.M."/>
            <person name="Amin S.A."/>
        </authorList>
    </citation>
    <scope>NUCLEOTIDE SEQUENCE [LARGE SCALE GENOMIC DNA]</scope>
    <source>
        <strain evidence="4 5">CE15</strain>
    </source>
</reference>
<proteinExistence type="predicted"/>
<dbReference type="RefSeq" id="WP_336435165.1">
    <property type="nucleotide sequence ID" value="NZ_JBAWKS010000001.1"/>
</dbReference>
<comment type="caution">
    <text evidence="4">The sequence shown here is derived from an EMBL/GenBank/DDBJ whole genome shotgun (WGS) entry which is preliminary data.</text>
</comment>
<keyword evidence="2" id="KW-0288">FMN</keyword>
<dbReference type="EMBL" id="JBAWKS010000001">
    <property type="protein sequence ID" value="MEI4549706.1"/>
    <property type="molecule type" value="Genomic_DNA"/>
</dbReference>
<organism evidence="4 5">
    <name type="scientific">Pseudoalteromonas spongiae</name>
    <dbReference type="NCBI Taxonomy" id="298657"/>
    <lineage>
        <taxon>Bacteria</taxon>
        <taxon>Pseudomonadati</taxon>
        <taxon>Pseudomonadota</taxon>
        <taxon>Gammaproteobacteria</taxon>
        <taxon>Alteromonadales</taxon>
        <taxon>Pseudoalteromonadaceae</taxon>
        <taxon>Pseudoalteromonas</taxon>
    </lineage>
</organism>
<dbReference type="Gene3D" id="3.40.50.360">
    <property type="match status" value="1"/>
</dbReference>
<dbReference type="SUPFAM" id="SSF52218">
    <property type="entry name" value="Flavoproteins"/>
    <property type="match status" value="1"/>
</dbReference>
<keyword evidence="1" id="KW-0285">Flavoprotein</keyword>
<keyword evidence="5" id="KW-1185">Reference proteome</keyword>
<evidence type="ECO:0000256" key="1">
    <source>
        <dbReference type="ARBA" id="ARBA00022630"/>
    </source>
</evidence>
<sequence>MANIKCFIGTVYGGAEALAEQLESIAQSKGHGFELYNPGSIADFVSSDVILVVTSTTGQGDIPFELESLYLALKSEFPLISNKPFAVIAMGDSGYGETYCGAGRKFRELLIELQGNEVIELLKVDASEHFDPLPVAAPWFNSLLETLDK</sequence>